<reference evidence="1 2" key="1">
    <citation type="submission" date="2024-09" db="EMBL/GenBank/DDBJ databases">
        <authorList>
            <person name="Sun Q."/>
            <person name="Mori K."/>
        </authorList>
    </citation>
    <scope>NUCLEOTIDE SEQUENCE [LARGE SCALE GENOMIC DNA]</scope>
    <source>
        <strain evidence="1 2">JCM 13503</strain>
    </source>
</reference>
<sequence length="48" mass="5475">MQDTSVLLLPGTVYDVPDHVRFGFRRANLPEALGHLEAYLDIHPKEWG</sequence>
<evidence type="ECO:0000313" key="2">
    <source>
        <dbReference type="Proteomes" id="UP001589733"/>
    </source>
</evidence>
<dbReference type="RefSeq" id="WP_380004318.1">
    <property type="nucleotide sequence ID" value="NZ_JBHLYR010000002.1"/>
</dbReference>
<proteinExistence type="predicted"/>
<protein>
    <submittedName>
        <fullName evidence="1">Uncharacterized protein</fullName>
    </submittedName>
</protein>
<evidence type="ECO:0000313" key="1">
    <source>
        <dbReference type="EMBL" id="MFB9990425.1"/>
    </source>
</evidence>
<accession>A0ABV6AUP3</accession>
<dbReference type="Proteomes" id="UP001589733">
    <property type="component" value="Unassembled WGS sequence"/>
</dbReference>
<dbReference type="InterPro" id="IPR015422">
    <property type="entry name" value="PyrdxlP-dep_Trfase_small"/>
</dbReference>
<gene>
    <name evidence="1" type="ORF">ACFFLM_00240</name>
</gene>
<dbReference type="Gene3D" id="3.90.1150.10">
    <property type="entry name" value="Aspartate Aminotransferase, domain 1"/>
    <property type="match status" value="1"/>
</dbReference>
<keyword evidence="2" id="KW-1185">Reference proteome</keyword>
<organism evidence="1 2">
    <name type="scientific">Deinococcus oregonensis</name>
    <dbReference type="NCBI Taxonomy" id="1805970"/>
    <lineage>
        <taxon>Bacteria</taxon>
        <taxon>Thermotogati</taxon>
        <taxon>Deinococcota</taxon>
        <taxon>Deinococci</taxon>
        <taxon>Deinococcales</taxon>
        <taxon>Deinococcaceae</taxon>
        <taxon>Deinococcus</taxon>
    </lineage>
</organism>
<name>A0ABV6AUP3_9DEIO</name>
<comment type="caution">
    <text evidence="1">The sequence shown here is derived from an EMBL/GenBank/DDBJ whole genome shotgun (WGS) entry which is preliminary data.</text>
</comment>
<dbReference type="EMBL" id="JBHLYR010000002">
    <property type="protein sequence ID" value="MFB9990425.1"/>
    <property type="molecule type" value="Genomic_DNA"/>
</dbReference>